<evidence type="ECO:0000313" key="2">
    <source>
        <dbReference type="Ensembl" id="ENSAZOP00000015789.1"/>
    </source>
</evidence>
<protein>
    <submittedName>
        <fullName evidence="2">Uncharacterized protein</fullName>
    </submittedName>
</protein>
<feature type="region of interest" description="Disordered" evidence="1">
    <location>
        <begin position="75"/>
        <end position="125"/>
    </location>
</feature>
<feature type="region of interest" description="Disordered" evidence="1">
    <location>
        <begin position="1"/>
        <end position="40"/>
    </location>
</feature>
<dbReference type="PANTHER" id="PTHR12178">
    <property type="entry name" value="EF-HAND DOMAIN-CONTAINING PROTEIN"/>
    <property type="match status" value="1"/>
</dbReference>
<organism evidence="2 3">
    <name type="scientific">Anas zonorhyncha</name>
    <name type="common">Eastern spot-billed duck</name>
    <dbReference type="NCBI Taxonomy" id="75864"/>
    <lineage>
        <taxon>Eukaryota</taxon>
        <taxon>Metazoa</taxon>
        <taxon>Chordata</taxon>
        <taxon>Craniata</taxon>
        <taxon>Vertebrata</taxon>
        <taxon>Euteleostomi</taxon>
        <taxon>Archelosauria</taxon>
        <taxon>Archosauria</taxon>
        <taxon>Dinosauria</taxon>
        <taxon>Saurischia</taxon>
        <taxon>Theropoda</taxon>
        <taxon>Coelurosauria</taxon>
        <taxon>Aves</taxon>
        <taxon>Neognathae</taxon>
        <taxon>Galloanserae</taxon>
        <taxon>Anseriformes</taxon>
        <taxon>Anatidae</taxon>
        <taxon>Anatinae</taxon>
        <taxon>Anas</taxon>
    </lineage>
</organism>
<feature type="compositionally biased region" description="Basic and acidic residues" evidence="1">
    <location>
        <begin position="108"/>
        <end position="124"/>
    </location>
</feature>
<dbReference type="GO" id="GO:0042984">
    <property type="term" value="P:regulation of amyloid precursor protein biosynthetic process"/>
    <property type="evidence" value="ECO:0007669"/>
    <property type="project" value="TreeGrafter"/>
</dbReference>
<dbReference type="Proteomes" id="UP000694549">
    <property type="component" value="Unplaced"/>
</dbReference>
<sequence length="193" mass="20713">SQESKASLVTSPGLIYQQLPRDPGPGTLSPRCPHPQVYESGSNVDQFVTRFLLKETANQTQSLLSSVESAVDAIDEQTNPARSSEPSSSASPWYDSPVPSYAPPARMVPRDHGKGSPSDPKEDGLEGQISRLAALIGRLEDKVRAWHQNLTKISIVPHLPGCRLSLLVSLMPPAPGWGCPELLMPSGQVVAQS</sequence>
<feature type="compositionally biased region" description="Low complexity" evidence="1">
    <location>
        <begin position="80"/>
        <end position="97"/>
    </location>
</feature>
<dbReference type="Ensembl" id="ENSAZOT00000016978.1">
    <property type="protein sequence ID" value="ENSAZOP00000015789.1"/>
    <property type="gene ID" value="ENSAZOG00000010270.1"/>
</dbReference>
<dbReference type="AlphaFoldDB" id="A0A8B9V182"/>
<dbReference type="PANTHER" id="PTHR12178:SF2">
    <property type="entry name" value="N-TERMINAL EF-HAND CALCIUM-BINDING PROTEIN 2"/>
    <property type="match status" value="1"/>
</dbReference>
<name>A0A8B9V182_9AVES</name>
<dbReference type="GO" id="GO:0005737">
    <property type="term" value="C:cytoplasm"/>
    <property type="evidence" value="ECO:0007669"/>
    <property type="project" value="TreeGrafter"/>
</dbReference>
<dbReference type="InterPro" id="IPR039862">
    <property type="entry name" value="NECAB1/2/3"/>
</dbReference>
<evidence type="ECO:0000256" key="1">
    <source>
        <dbReference type="SAM" id="MobiDB-lite"/>
    </source>
</evidence>
<feature type="compositionally biased region" description="Polar residues" evidence="1">
    <location>
        <begin position="1"/>
        <end position="10"/>
    </location>
</feature>
<keyword evidence="3" id="KW-1185">Reference proteome</keyword>
<reference evidence="2" key="1">
    <citation type="submission" date="2025-08" db="UniProtKB">
        <authorList>
            <consortium name="Ensembl"/>
        </authorList>
    </citation>
    <scope>IDENTIFICATION</scope>
</reference>
<proteinExistence type="predicted"/>
<accession>A0A8B9V182</accession>
<evidence type="ECO:0000313" key="3">
    <source>
        <dbReference type="Proteomes" id="UP000694549"/>
    </source>
</evidence>
<reference evidence="2" key="2">
    <citation type="submission" date="2025-09" db="UniProtKB">
        <authorList>
            <consortium name="Ensembl"/>
        </authorList>
    </citation>
    <scope>IDENTIFICATION</scope>
</reference>